<keyword evidence="4" id="KW-1185">Reference proteome</keyword>
<gene>
    <name evidence="3" type="ORF">LTRI10_LOCUS9020</name>
</gene>
<feature type="compositionally biased region" description="Basic and acidic residues" evidence="1">
    <location>
        <begin position="186"/>
        <end position="198"/>
    </location>
</feature>
<feature type="region of interest" description="Disordered" evidence="1">
    <location>
        <begin position="137"/>
        <end position="161"/>
    </location>
</feature>
<keyword evidence="2" id="KW-0812">Transmembrane</keyword>
<accession>A0AAV2D0N9</accession>
<feature type="compositionally biased region" description="Pro residues" evidence="1">
    <location>
        <begin position="8"/>
        <end position="19"/>
    </location>
</feature>
<evidence type="ECO:0000256" key="1">
    <source>
        <dbReference type="SAM" id="MobiDB-lite"/>
    </source>
</evidence>
<protein>
    <submittedName>
        <fullName evidence="3">Uncharacterized protein</fullName>
    </submittedName>
</protein>
<name>A0AAV2D0N9_9ROSI</name>
<evidence type="ECO:0000313" key="4">
    <source>
        <dbReference type="Proteomes" id="UP001497516"/>
    </source>
</evidence>
<feature type="region of interest" description="Disordered" evidence="1">
    <location>
        <begin position="184"/>
        <end position="215"/>
    </location>
</feature>
<dbReference type="Proteomes" id="UP001497516">
    <property type="component" value="Chromosome 10"/>
</dbReference>
<keyword evidence="2" id="KW-0472">Membrane</keyword>
<dbReference type="PANTHER" id="PTHR36760">
    <property type="entry name" value="ACIDIC LEUCINE-RICH NUCLEAR PHOSPHOPROTEIN 32 FAMILY B PROTEIN"/>
    <property type="match status" value="1"/>
</dbReference>
<dbReference type="EMBL" id="OZ034814">
    <property type="protein sequence ID" value="CAL1361655.1"/>
    <property type="molecule type" value="Genomic_DNA"/>
</dbReference>
<reference evidence="3 4" key="1">
    <citation type="submission" date="2024-04" db="EMBL/GenBank/DDBJ databases">
        <authorList>
            <person name="Fracassetti M."/>
        </authorList>
    </citation>
    <scope>NUCLEOTIDE SEQUENCE [LARGE SCALE GENOMIC DNA]</scope>
</reference>
<feature type="region of interest" description="Disordered" evidence="1">
    <location>
        <begin position="1"/>
        <end position="25"/>
    </location>
</feature>
<keyword evidence="2" id="KW-1133">Transmembrane helix</keyword>
<organism evidence="3 4">
    <name type="scientific">Linum trigynum</name>
    <dbReference type="NCBI Taxonomy" id="586398"/>
    <lineage>
        <taxon>Eukaryota</taxon>
        <taxon>Viridiplantae</taxon>
        <taxon>Streptophyta</taxon>
        <taxon>Embryophyta</taxon>
        <taxon>Tracheophyta</taxon>
        <taxon>Spermatophyta</taxon>
        <taxon>Magnoliopsida</taxon>
        <taxon>eudicotyledons</taxon>
        <taxon>Gunneridae</taxon>
        <taxon>Pentapetalae</taxon>
        <taxon>rosids</taxon>
        <taxon>fabids</taxon>
        <taxon>Malpighiales</taxon>
        <taxon>Linaceae</taxon>
        <taxon>Linum</taxon>
    </lineage>
</organism>
<dbReference type="AlphaFoldDB" id="A0AAV2D0N9"/>
<evidence type="ECO:0000313" key="3">
    <source>
        <dbReference type="EMBL" id="CAL1361655.1"/>
    </source>
</evidence>
<sequence length="406" mass="44849">MTELTTPSPSPPPPPPHNKPAPQQQRHHHFSTTTLLLLFSDIHLLLSTLISHPLYLSYFLFFSPSLLKLLSFLSPLFLTTSLLLLSILFTLSRPLSPTHQSLHDFDYSAKEALQVYNIVFDVGDQLLTAPHHHQLDGAAAAEEEAVKKKKKGNSDLEPPREGSIMTLATLLHQKQEELGDMLLPGNHEEKDEEGKEVKAAAPPPRVKSSKVEVGQREEGLLAGPNEKSGLKATTATSGGFKEANLGSYGSMRKEKEWRRTLACKLFEERHNADSSEGMDSLWETYETESGNNGNSGKGLLKVEKKSKSKLVKKKGASNKIGHHHYDDNDDDCYDVAGEEEEEEEMGGGDGRLCCLQALKFSAGKMNLGGMGKPNLVKISKAFKGFGWLHNVTHSHRHPKAKRVPLN</sequence>
<proteinExistence type="predicted"/>
<feature type="transmembrane region" description="Helical" evidence="2">
    <location>
        <begin position="42"/>
        <end position="62"/>
    </location>
</feature>
<feature type="transmembrane region" description="Helical" evidence="2">
    <location>
        <begin position="69"/>
        <end position="91"/>
    </location>
</feature>
<dbReference type="PANTHER" id="PTHR36760:SF1">
    <property type="entry name" value="ACIDIC LEUCINE-RICH NUCLEAR PHOSPHOPROTEIN 32 FAMILY B PROTEIN"/>
    <property type="match status" value="1"/>
</dbReference>
<evidence type="ECO:0000256" key="2">
    <source>
        <dbReference type="SAM" id="Phobius"/>
    </source>
</evidence>